<dbReference type="PANTHER" id="PTHR43395:SF10">
    <property type="entry name" value="CHEMOTAXIS PROTEIN CHEA"/>
    <property type="match status" value="1"/>
</dbReference>
<accession>A0ABZ3BGC0</accession>
<reference evidence="20 21" key="1">
    <citation type="submission" date="2024-04" db="EMBL/GenBank/DDBJ databases">
        <title>Biological Control Activity of Plant Growth Promoting Rhizobacteria Burkholderia pyrrocinia BX1 against Tobacco black shank Introduction Tobacco black shank (TBS) caused by the oomycete Phytophthora. nicotianae (P. nicotianae) has become a destructive soil.</title>
        <authorList>
            <person name="Liu X."/>
            <person name="Shu C."/>
        </authorList>
    </citation>
    <scope>NUCLEOTIDE SEQUENCE [LARGE SCALE GENOMIC DNA]</scope>
    <source>
        <strain evidence="20 21">BX1</strain>
    </source>
</reference>
<comment type="function">
    <text evidence="13">Involved in the transmission of sensory signals from the chemoreceptors to the flagellar motors. CheA is autophosphorylated; it can transfer its phosphate group to either CheB or CheY.</text>
</comment>
<evidence type="ECO:0000256" key="15">
    <source>
        <dbReference type="SAM" id="Coils"/>
    </source>
</evidence>
<evidence type="ECO:0000313" key="20">
    <source>
        <dbReference type="EMBL" id="WZW54273.1"/>
    </source>
</evidence>
<evidence type="ECO:0000256" key="5">
    <source>
        <dbReference type="ARBA" id="ARBA00022490"/>
    </source>
</evidence>
<dbReference type="InterPro" id="IPR015162">
    <property type="entry name" value="CheY-binding"/>
</dbReference>
<dbReference type="PRINTS" id="PR00344">
    <property type="entry name" value="BCTRLSENSOR"/>
</dbReference>
<feature type="modified residue" description="Phosphohistidine" evidence="14">
    <location>
        <position position="48"/>
    </location>
</feature>
<evidence type="ECO:0000256" key="7">
    <source>
        <dbReference type="ARBA" id="ARBA00022553"/>
    </source>
</evidence>
<evidence type="ECO:0000256" key="6">
    <source>
        <dbReference type="ARBA" id="ARBA00022500"/>
    </source>
</evidence>
<dbReference type="InterPro" id="IPR005467">
    <property type="entry name" value="His_kinase_dom"/>
</dbReference>
<dbReference type="SUPFAM" id="SSF50341">
    <property type="entry name" value="CheW-like"/>
    <property type="match status" value="1"/>
</dbReference>
<dbReference type="Gene3D" id="3.30.70.400">
    <property type="entry name" value="CheY-binding domain of CheA"/>
    <property type="match status" value="1"/>
</dbReference>
<evidence type="ECO:0000256" key="4">
    <source>
        <dbReference type="ARBA" id="ARBA00021495"/>
    </source>
</evidence>
<keyword evidence="21" id="KW-1185">Reference proteome</keyword>
<dbReference type="SMART" id="SM00260">
    <property type="entry name" value="CheW"/>
    <property type="match status" value="1"/>
</dbReference>
<dbReference type="Proteomes" id="UP001484179">
    <property type="component" value="Chromosome 1"/>
</dbReference>
<dbReference type="Gene3D" id="2.30.30.40">
    <property type="entry name" value="SH3 Domains"/>
    <property type="match status" value="1"/>
</dbReference>
<dbReference type="Pfam" id="PF09078">
    <property type="entry name" value="CheY-binding"/>
    <property type="match status" value="1"/>
</dbReference>
<dbReference type="NCBIfam" id="NF007835">
    <property type="entry name" value="PRK10547.1"/>
    <property type="match status" value="1"/>
</dbReference>
<dbReference type="SMART" id="SM00073">
    <property type="entry name" value="HPT"/>
    <property type="match status" value="1"/>
</dbReference>
<dbReference type="CDD" id="cd16916">
    <property type="entry name" value="HATPase_CheA-like"/>
    <property type="match status" value="1"/>
</dbReference>
<dbReference type="InterPro" id="IPR002545">
    <property type="entry name" value="CheW-lke_dom"/>
</dbReference>
<feature type="domain" description="CheW-like" evidence="18">
    <location>
        <begin position="608"/>
        <end position="743"/>
    </location>
</feature>
<keyword evidence="10" id="KW-0418">Kinase</keyword>
<dbReference type="SMART" id="SM01231">
    <property type="entry name" value="H-kinase_dim"/>
    <property type="match status" value="1"/>
</dbReference>
<dbReference type="InterPro" id="IPR036061">
    <property type="entry name" value="CheW-like_dom_sf"/>
</dbReference>
<feature type="domain" description="HPt" evidence="19">
    <location>
        <begin position="1"/>
        <end position="105"/>
    </location>
</feature>
<dbReference type="InterPro" id="IPR036097">
    <property type="entry name" value="HisK_dim/P_sf"/>
</dbReference>
<dbReference type="Pfam" id="PF02518">
    <property type="entry name" value="HATPase_c"/>
    <property type="match status" value="1"/>
</dbReference>
<keyword evidence="15" id="KW-0175">Coiled coil</keyword>
<dbReference type="PANTHER" id="PTHR43395">
    <property type="entry name" value="SENSOR HISTIDINE KINASE CHEA"/>
    <property type="match status" value="1"/>
</dbReference>
<dbReference type="SUPFAM" id="SSF55874">
    <property type="entry name" value="ATPase domain of HSP90 chaperone/DNA topoisomerase II/histidine kinase"/>
    <property type="match status" value="1"/>
</dbReference>
<evidence type="ECO:0000313" key="21">
    <source>
        <dbReference type="Proteomes" id="UP001484179"/>
    </source>
</evidence>
<dbReference type="CDD" id="cd00088">
    <property type="entry name" value="HPT"/>
    <property type="match status" value="1"/>
</dbReference>
<dbReference type="InterPro" id="IPR008207">
    <property type="entry name" value="Sig_transdc_His_kin_Hpt_dom"/>
</dbReference>
<evidence type="ECO:0000256" key="3">
    <source>
        <dbReference type="ARBA" id="ARBA00012438"/>
    </source>
</evidence>
<dbReference type="PROSITE" id="PS50109">
    <property type="entry name" value="HIS_KIN"/>
    <property type="match status" value="1"/>
</dbReference>
<sequence length="756" mass="79519">MTLDITQFYQTFFDEADELLAQMEQLLLNLDVDSPDPEDLAAIFRAAHSIKGGAATFGFSALTDTTHILESLLDRARNHELTLTKDMVDAFLETKDVLSDQLVDYRASAEPDAAAAATICAKLERLKAESGAGAPAAVAATPAPAAPVAAAAAPVAPAAEPIAGGDRAPDHVVEQAVAAAHPAADAGEGGPHLKITLAGVDAKDRELLTEELGNLGRVVGREEAGVDLTLWLESDVPSDDIVAVCCFVIDESQIRVAHGTAPAAPAAAQAAAAPAAEPAAAVQPARVEVFTPQAAAPQPAAPAPATAPATVEPAAAAAAVQPQQQPQQPQAEHAAQAAAHHDDKRARPAAAAASGAEGSSIRVGVEKVDQLINLVGELVITQAMLAETASAFDPALHDRLFNGMAQLERNARDLQEAVMSIRMMPMDYVFSRFPRLVRDLAGKLGKQVELVTFGQATELDKSLIERIIDPLTHLVRNSLDHGIETVDKRVAAGKDAVGQLVLSAAHHGGNIVIEVSDDGAGLNRERILAKAAKQGMQVSDNISDEEVWNLIFAPGFSTAETVTDVSGRGVGMDVVKRNIQSMGGHVEITSQAGRGTTTRIVLPLTLAILDGMSVKVGSEIFILPLNFVMESLQPSNDDIYTVGNGERVVRVRGEYLPLVALHEVFSVEDARTDPTQGIVTIMETEGRRFAMLIDELVGQQQVVVKNLETNYRKVHGISAATILGDGSVALIVDVAALNRETRAMHGARAGAELAMF</sequence>
<dbReference type="InterPro" id="IPR003594">
    <property type="entry name" value="HATPase_dom"/>
</dbReference>
<dbReference type="EC" id="2.7.13.3" evidence="3"/>
<comment type="subcellular location">
    <subcellularLocation>
        <location evidence="2">Cytoplasm</location>
    </subcellularLocation>
</comment>
<keyword evidence="7 14" id="KW-0597">Phosphoprotein</keyword>
<dbReference type="SUPFAM" id="SSF47384">
    <property type="entry name" value="Homodimeric domain of signal transducing histidine kinase"/>
    <property type="match status" value="1"/>
</dbReference>
<keyword evidence="11" id="KW-0067">ATP-binding</keyword>
<evidence type="ECO:0000256" key="13">
    <source>
        <dbReference type="ARBA" id="ARBA00035100"/>
    </source>
</evidence>
<dbReference type="InterPro" id="IPR004105">
    <property type="entry name" value="CheA-like_dim"/>
</dbReference>
<evidence type="ECO:0000256" key="11">
    <source>
        <dbReference type="ARBA" id="ARBA00022840"/>
    </source>
</evidence>
<keyword evidence="9" id="KW-0547">Nucleotide-binding</keyword>
<keyword evidence="12" id="KW-0902">Two-component regulatory system</keyword>
<feature type="region of interest" description="Disordered" evidence="16">
    <location>
        <begin position="294"/>
        <end position="356"/>
    </location>
</feature>
<dbReference type="RefSeq" id="WP_342308387.1">
    <property type="nucleotide sequence ID" value="NZ_CP150849.1"/>
</dbReference>
<dbReference type="PROSITE" id="PS50851">
    <property type="entry name" value="CHEW"/>
    <property type="match status" value="1"/>
</dbReference>
<dbReference type="Gene3D" id="1.10.287.560">
    <property type="entry name" value="Histidine kinase CheA-like, homodimeric domain"/>
    <property type="match status" value="1"/>
</dbReference>
<keyword evidence="5" id="KW-0963">Cytoplasm</keyword>
<dbReference type="Gene3D" id="3.30.565.10">
    <property type="entry name" value="Histidine kinase-like ATPase, C-terminal domain"/>
    <property type="match status" value="1"/>
</dbReference>
<feature type="compositionally biased region" description="Low complexity" evidence="16">
    <location>
        <begin position="294"/>
        <end position="338"/>
    </location>
</feature>
<name>A0ABZ3BGC0_BURPY</name>
<dbReference type="Pfam" id="PF02895">
    <property type="entry name" value="H-kinase_dim"/>
    <property type="match status" value="1"/>
</dbReference>
<evidence type="ECO:0000256" key="16">
    <source>
        <dbReference type="SAM" id="MobiDB-lite"/>
    </source>
</evidence>
<organism evidence="20 21">
    <name type="scientific">Burkholderia pyrrocinia</name>
    <name type="common">Pseudomonas pyrrocinia</name>
    <dbReference type="NCBI Taxonomy" id="60550"/>
    <lineage>
        <taxon>Bacteria</taxon>
        <taxon>Pseudomonadati</taxon>
        <taxon>Pseudomonadota</taxon>
        <taxon>Betaproteobacteria</taxon>
        <taxon>Burkholderiales</taxon>
        <taxon>Burkholderiaceae</taxon>
        <taxon>Burkholderia</taxon>
        <taxon>Burkholderia cepacia complex</taxon>
    </lineage>
</organism>
<comment type="catalytic activity">
    <reaction evidence="1">
        <text>ATP + protein L-histidine = ADP + protein N-phospho-L-histidine.</text>
        <dbReference type="EC" id="2.7.13.3"/>
    </reaction>
</comment>
<evidence type="ECO:0000259" key="17">
    <source>
        <dbReference type="PROSITE" id="PS50109"/>
    </source>
</evidence>
<dbReference type="InterPro" id="IPR036890">
    <property type="entry name" value="HATPase_C_sf"/>
</dbReference>
<evidence type="ECO:0000256" key="10">
    <source>
        <dbReference type="ARBA" id="ARBA00022777"/>
    </source>
</evidence>
<dbReference type="Gene3D" id="1.20.120.160">
    <property type="entry name" value="HPT domain"/>
    <property type="match status" value="1"/>
</dbReference>
<dbReference type="InterPro" id="IPR036641">
    <property type="entry name" value="HPT_dom_sf"/>
</dbReference>
<gene>
    <name evidence="20" type="primary">cheA</name>
    <name evidence="20" type="ORF">WN985_00940</name>
</gene>
<dbReference type="SUPFAM" id="SSF55052">
    <property type="entry name" value="CheY-binding domain of CheA"/>
    <property type="match status" value="1"/>
</dbReference>
<feature type="coiled-coil region" evidence="15">
    <location>
        <begin position="397"/>
        <end position="424"/>
    </location>
</feature>
<evidence type="ECO:0000256" key="2">
    <source>
        <dbReference type="ARBA" id="ARBA00004496"/>
    </source>
</evidence>
<proteinExistence type="predicted"/>
<evidence type="ECO:0000259" key="19">
    <source>
        <dbReference type="PROSITE" id="PS50894"/>
    </source>
</evidence>
<dbReference type="SMART" id="SM00387">
    <property type="entry name" value="HATPase_c"/>
    <property type="match status" value="1"/>
</dbReference>
<keyword evidence="6" id="KW-0145">Chemotaxis</keyword>
<evidence type="ECO:0000259" key="18">
    <source>
        <dbReference type="PROSITE" id="PS50851"/>
    </source>
</evidence>
<evidence type="ECO:0000256" key="14">
    <source>
        <dbReference type="PROSITE-ProRule" id="PRU00110"/>
    </source>
</evidence>
<dbReference type="InterPro" id="IPR035891">
    <property type="entry name" value="CheY-binding_CheA"/>
</dbReference>
<dbReference type="Pfam" id="PF01584">
    <property type="entry name" value="CheW"/>
    <property type="match status" value="1"/>
</dbReference>
<dbReference type="InterPro" id="IPR051315">
    <property type="entry name" value="Bact_Chemotaxis_CheA"/>
</dbReference>
<dbReference type="PROSITE" id="PS50894">
    <property type="entry name" value="HPT"/>
    <property type="match status" value="1"/>
</dbReference>
<evidence type="ECO:0000256" key="12">
    <source>
        <dbReference type="ARBA" id="ARBA00023012"/>
    </source>
</evidence>
<evidence type="ECO:0000256" key="9">
    <source>
        <dbReference type="ARBA" id="ARBA00022741"/>
    </source>
</evidence>
<protein>
    <recommendedName>
        <fullName evidence="4">Chemotaxis protein CheA</fullName>
        <ecNumber evidence="3">2.7.13.3</ecNumber>
    </recommendedName>
</protein>
<keyword evidence="8" id="KW-0808">Transferase</keyword>
<dbReference type="InterPro" id="IPR004358">
    <property type="entry name" value="Sig_transdc_His_kin-like_C"/>
</dbReference>
<feature type="domain" description="Histidine kinase" evidence="17">
    <location>
        <begin position="398"/>
        <end position="606"/>
    </location>
</feature>
<dbReference type="CDD" id="cd00731">
    <property type="entry name" value="CheA_reg"/>
    <property type="match status" value="1"/>
</dbReference>
<evidence type="ECO:0000256" key="8">
    <source>
        <dbReference type="ARBA" id="ARBA00022679"/>
    </source>
</evidence>
<dbReference type="EMBL" id="CP150849">
    <property type="protein sequence ID" value="WZW54273.1"/>
    <property type="molecule type" value="Genomic_DNA"/>
</dbReference>
<dbReference type="InterPro" id="IPR037006">
    <property type="entry name" value="CheA-like_homodim_sf"/>
</dbReference>
<dbReference type="Pfam" id="PF01627">
    <property type="entry name" value="Hpt"/>
    <property type="match status" value="1"/>
</dbReference>
<evidence type="ECO:0000256" key="1">
    <source>
        <dbReference type="ARBA" id="ARBA00000085"/>
    </source>
</evidence>
<dbReference type="SUPFAM" id="SSF47226">
    <property type="entry name" value="Histidine-containing phosphotransfer domain, HPT domain"/>
    <property type="match status" value="1"/>
</dbReference>